<organism evidence="3">
    <name type="scientific">viral metagenome</name>
    <dbReference type="NCBI Taxonomy" id="1070528"/>
    <lineage>
        <taxon>unclassified sequences</taxon>
        <taxon>metagenomes</taxon>
        <taxon>organismal metagenomes</taxon>
    </lineage>
</organism>
<keyword evidence="2" id="KW-0408">Iron</keyword>
<dbReference type="EMBL" id="MN738864">
    <property type="protein sequence ID" value="QHT28811.1"/>
    <property type="molecule type" value="Genomic_DNA"/>
</dbReference>
<sequence length="366" mass="42732">MKRSNENCLLHNKQLIDTINSKLPLFTFDNKEAEQCLITLFRDYSFLASAYKLHQDYPSELPDVLSKPLIELSKKLNINPNLNYAYGYGLNNMVLKEPYLDQGHYMSYKTCRMFSNNEPSFIKVLVSMNCYSGELLGIQQSILENASKNSFRDLTYFLNKHYSVLNKIIESFQQVWNVSDYVSFFKRQVKNKTSEDTNVEDTNVEDPLIQDALITCVDALFGTLSSKNCIGRLNDYRPLDHRAYIQYNSDMSKEVRLLNTIYRDPNATFALLKNINALRLFRKIHWNLTKKHILSHPETLSNSHISWIPRQLDITINKLFEIIDHLDHSEINALSPTKRDIYTTLKLEMMEDRISLYADLKDQLIL</sequence>
<accession>A0A6C0EJG6</accession>
<dbReference type="Gene3D" id="1.20.58.480">
    <property type="match status" value="1"/>
</dbReference>
<evidence type="ECO:0000256" key="1">
    <source>
        <dbReference type="ARBA" id="ARBA00022723"/>
    </source>
</evidence>
<dbReference type="SUPFAM" id="SSF140959">
    <property type="entry name" value="Indolic compounds 2,3-dioxygenase-like"/>
    <property type="match status" value="1"/>
</dbReference>
<dbReference type="AlphaFoldDB" id="A0A6C0EJG6"/>
<dbReference type="PANTHER" id="PTHR28657">
    <property type="entry name" value="INDOLEAMINE 2,3-DIOXYGENASE"/>
    <property type="match status" value="1"/>
</dbReference>
<dbReference type="GO" id="GO:0016491">
    <property type="term" value="F:oxidoreductase activity"/>
    <property type="evidence" value="ECO:0007669"/>
    <property type="project" value="UniProtKB-ARBA"/>
</dbReference>
<reference evidence="3" key="1">
    <citation type="journal article" date="2020" name="Nature">
        <title>Giant virus diversity and host interactions through global metagenomics.</title>
        <authorList>
            <person name="Schulz F."/>
            <person name="Roux S."/>
            <person name="Paez-Espino D."/>
            <person name="Jungbluth S."/>
            <person name="Walsh D.A."/>
            <person name="Denef V.J."/>
            <person name="McMahon K.D."/>
            <person name="Konstantinidis K.T."/>
            <person name="Eloe-Fadrosh E.A."/>
            <person name="Kyrpides N.C."/>
            <person name="Woyke T."/>
        </authorList>
    </citation>
    <scope>NUCLEOTIDE SEQUENCE</scope>
    <source>
        <strain evidence="3">GVMAG-M-3300001351-8</strain>
    </source>
</reference>
<proteinExistence type="predicted"/>
<name>A0A6C0EJG6_9ZZZZ</name>
<dbReference type="GO" id="GO:0046872">
    <property type="term" value="F:metal ion binding"/>
    <property type="evidence" value="ECO:0007669"/>
    <property type="project" value="UniProtKB-KW"/>
</dbReference>
<dbReference type="InterPro" id="IPR037217">
    <property type="entry name" value="Trp/Indoleamine_2_3_dOase-like"/>
</dbReference>
<evidence type="ECO:0000256" key="2">
    <source>
        <dbReference type="ARBA" id="ARBA00023004"/>
    </source>
</evidence>
<dbReference type="GO" id="GO:0020037">
    <property type="term" value="F:heme binding"/>
    <property type="evidence" value="ECO:0007669"/>
    <property type="project" value="InterPro"/>
</dbReference>
<dbReference type="GO" id="GO:0019441">
    <property type="term" value="P:L-tryptophan catabolic process to kynurenine"/>
    <property type="evidence" value="ECO:0007669"/>
    <property type="project" value="InterPro"/>
</dbReference>
<dbReference type="PANTHER" id="PTHR28657:SF3">
    <property type="entry name" value="INDOLEAMINE 2,3-DIOXYGENASE"/>
    <property type="match status" value="1"/>
</dbReference>
<keyword evidence="1" id="KW-0479">Metal-binding</keyword>
<protein>
    <submittedName>
        <fullName evidence="3">Uncharacterized protein</fullName>
    </submittedName>
</protein>
<evidence type="ECO:0000313" key="3">
    <source>
        <dbReference type="EMBL" id="QHT28811.1"/>
    </source>
</evidence>
<dbReference type="Pfam" id="PF01231">
    <property type="entry name" value="IDO"/>
    <property type="match status" value="1"/>
</dbReference>
<dbReference type="InterPro" id="IPR000898">
    <property type="entry name" value="Indolamine_dOase"/>
</dbReference>